<dbReference type="Gene3D" id="3.40.50.1470">
    <property type="entry name" value="Peptidyl-tRNA hydrolase"/>
    <property type="match status" value="1"/>
</dbReference>
<dbReference type="PANTHER" id="PTHR17224:SF1">
    <property type="entry name" value="PEPTIDYL-TRNA HYDROLASE"/>
    <property type="match status" value="1"/>
</dbReference>
<organism evidence="7 8">
    <name type="scientific">Adiantum capillus-veneris</name>
    <name type="common">Maidenhair fern</name>
    <dbReference type="NCBI Taxonomy" id="13818"/>
    <lineage>
        <taxon>Eukaryota</taxon>
        <taxon>Viridiplantae</taxon>
        <taxon>Streptophyta</taxon>
        <taxon>Embryophyta</taxon>
        <taxon>Tracheophyta</taxon>
        <taxon>Polypodiopsida</taxon>
        <taxon>Polypodiidae</taxon>
        <taxon>Polypodiales</taxon>
        <taxon>Pteridineae</taxon>
        <taxon>Pteridaceae</taxon>
        <taxon>Vittarioideae</taxon>
        <taxon>Adiantum</taxon>
    </lineage>
</organism>
<evidence type="ECO:0000256" key="1">
    <source>
        <dbReference type="ARBA" id="ARBA00013260"/>
    </source>
</evidence>
<dbReference type="NCBIfam" id="TIGR00447">
    <property type="entry name" value="pth"/>
    <property type="match status" value="1"/>
</dbReference>
<gene>
    <name evidence="7" type="ORF">GOP47_0015761</name>
</gene>
<dbReference type="FunFam" id="3.40.50.1470:FF:000001">
    <property type="entry name" value="Peptidyl-tRNA hydrolase"/>
    <property type="match status" value="1"/>
</dbReference>
<keyword evidence="8" id="KW-1185">Reference proteome</keyword>
<comment type="caution">
    <text evidence="7">The sequence shown here is derived from an EMBL/GenBank/DDBJ whole genome shotgun (WGS) entry which is preliminary data.</text>
</comment>
<evidence type="ECO:0000313" key="7">
    <source>
        <dbReference type="EMBL" id="KAI5069460.1"/>
    </source>
</evidence>
<dbReference type="OrthoDB" id="1711136at2759"/>
<reference evidence="7" key="1">
    <citation type="submission" date="2021-01" db="EMBL/GenBank/DDBJ databases">
        <title>Adiantum capillus-veneris genome.</title>
        <authorList>
            <person name="Fang Y."/>
            <person name="Liao Q."/>
        </authorList>
    </citation>
    <scope>NUCLEOTIDE SEQUENCE</scope>
    <source>
        <strain evidence="7">H3</strain>
        <tissue evidence="7">Leaf</tissue>
    </source>
</reference>
<dbReference type="InterPro" id="IPR018171">
    <property type="entry name" value="Pept_tRNA_hydro_CS"/>
</dbReference>
<evidence type="ECO:0000256" key="3">
    <source>
        <dbReference type="ARBA" id="ARBA00022801"/>
    </source>
</evidence>
<dbReference type="InterPro" id="IPR036416">
    <property type="entry name" value="Pept_tRNA_hydro_sf"/>
</dbReference>
<sequence>MLRRAQARLSTALLPGGTRQLCNYGVEDEQLKKAPWLFVGVGNPGPKFLGTRHNVGFEMIDAVSESAGITLSTIQHRAILGEGTIKDSPVVLAKPQTYANLIGDSIAPLMEQYCVPAEKILVILDDMDTRISKLQLVSKGGHGNHRGLMNLIAYLKGNRNFPRLRIGIGLPPEKMDPKAFVLQRFCEPERKLVEKSITQGVEIIRLVAANGVEKTMDSIKREKMAS</sequence>
<dbReference type="Proteomes" id="UP000886520">
    <property type="component" value="Chromosome 15"/>
</dbReference>
<dbReference type="InterPro" id="IPR001328">
    <property type="entry name" value="Pept_tRNA_hydro"/>
</dbReference>
<evidence type="ECO:0000256" key="5">
    <source>
        <dbReference type="ARBA" id="ARBA00038063"/>
    </source>
</evidence>
<dbReference type="SUPFAM" id="SSF53178">
    <property type="entry name" value="Peptidyl-tRNA hydrolase-like"/>
    <property type="match status" value="1"/>
</dbReference>
<accession>A0A9D4ZDI3</accession>
<evidence type="ECO:0000256" key="4">
    <source>
        <dbReference type="ARBA" id="ARBA00022884"/>
    </source>
</evidence>
<evidence type="ECO:0000313" key="8">
    <source>
        <dbReference type="Proteomes" id="UP000886520"/>
    </source>
</evidence>
<dbReference type="GO" id="GO:0004045">
    <property type="term" value="F:peptidyl-tRNA hydrolase activity"/>
    <property type="evidence" value="ECO:0007669"/>
    <property type="project" value="UniProtKB-EC"/>
</dbReference>
<keyword evidence="3" id="KW-0378">Hydrolase</keyword>
<name>A0A9D4ZDI3_ADICA</name>
<keyword evidence="4" id="KW-0694">RNA-binding</keyword>
<comment type="similarity">
    <text evidence="5 6">Belongs to the PTH family.</text>
</comment>
<dbReference type="PROSITE" id="PS01195">
    <property type="entry name" value="PEPT_TRNA_HYDROL_1"/>
    <property type="match status" value="1"/>
</dbReference>
<dbReference type="GO" id="GO:0000049">
    <property type="term" value="F:tRNA binding"/>
    <property type="evidence" value="ECO:0007669"/>
    <property type="project" value="UniProtKB-KW"/>
</dbReference>
<dbReference type="Pfam" id="PF01195">
    <property type="entry name" value="Pept_tRNA_hydro"/>
    <property type="match status" value="1"/>
</dbReference>
<dbReference type="PANTHER" id="PTHR17224">
    <property type="entry name" value="PEPTIDYL-TRNA HYDROLASE"/>
    <property type="match status" value="1"/>
</dbReference>
<dbReference type="AlphaFoldDB" id="A0A9D4ZDI3"/>
<dbReference type="EC" id="3.1.1.29" evidence="1"/>
<protein>
    <recommendedName>
        <fullName evidence="1">peptidyl-tRNA hydrolase</fullName>
        <ecNumber evidence="1">3.1.1.29</ecNumber>
    </recommendedName>
</protein>
<evidence type="ECO:0000256" key="2">
    <source>
        <dbReference type="ARBA" id="ARBA00022555"/>
    </source>
</evidence>
<evidence type="ECO:0000256" key="6">
    <source>
        <dbReference type="RuleBase" id="RU004320"/>
    </source>
</evidence>
<proteinExistence type="inferred from homology"/>
<dbReference type="EMBL" id="JABFUD020000015">
    <property type="protein sequence ID" value="KAI5069460.1"/>
    <property type="molecule type" value="Genomic_DNA"/>
</dbReference>
<keyword evidence="2" id="KW-0820">tRNA-binding</keyword>